<keyword evidence="2" id="KW-1133">Transmembrane helix</keyword>
<protein>
    <submittedName>
        <fullName evidence="3">DL-endopeptidase inhibitor IseA family protein</fullName>
    </submittedName>
</protein>
<sequence length="275" mass="30908">MSFNPKKKIIIISLSIILVLIFAFVYVNFFKSQKTSSTNKATSTKLVKPKVSPKANPNSASTTSPANSSKNTENAAAETSTSKPNESTVSSRKISSNIKQQVSPKPIPKPSASIISDNDIKALLYNGDIAVRNFYTSAYLKNSNHNSPTVLDNKYYSEMIPSITSYSMLQNFMRKNYNLNSYYTQTFIRKFMDETFRYINGKYYILVGNYGLMLQYDNTFKVISRSSNGNLLYLKISGYADGDTTPSTMNVVLYHSGTNWLIYKFNDWGIQALAN</sequence>
<reference evidence="3 4" key="1">
    <citation type="submission" date="2024-11" db="EMBL/GenBank/DDBJ databases">
        <authorList>
            <person name="Heng Y.C."/>
            <person name="Lim A.C.H."/>
            <person name="Lee J.K.Y."/>
            <person name="Kittelmann S."/>
        </authorList>
    </citation>
    <scope>NUCLEOTIDE SEQUENCE [LARGE SCALE GENOMIC DNA]</scope>
    <source>
        <strain evidence="3 4">WILCCON 0114</strain>
    </source>
</reference>
<dbReference type="Pfam" id="PF16800">
    <property type="entry name" value="Endopep_inhib"/>
    <property type="match status" value="1"/>
</dbReference>
<dbReference type="EMBL" id="JBJIAA010000026">
    <property type="protein sequence ID" value="MFL0253113.1"/>
    <property type="molecule type" value="Genomic_DNA"/>
</dbReference>
<feature type="region of interest" description="Disordered" evidence="1">
    <location>
        <begin position="40"/>
        <end position="110"/>
    </location>
</feature>
<evidence type="ECO:0000256" key="1">
    <source>
        <dbReference type="SAM" id="MobiDB-lite"/>
    </source>
</evidence>
<evidence type="ECO:0000256" key="2">
    <source>
        <dbReference type="SAM" id="Phobius"/>
    </source>
</evidence>
<dbReference type="InterPro" id="IPR031841">
    <property type="entry name" value="Endopep_inhib"/>
</dbReference>
<keyword evidence="4" id="KW-1185">Reference proteome</keyword>
<feature type="compositionally biased region" description="Polar residues" evidence="1">
    <location>
        <begin position="70"/>
        <end position="102"/>
    </location>
</feature>
<organism evidence="3 4">
    <name type="scientific">Clostridium neuense</name>
    <dbReference type="NCBI Taxonomy" id="1728934"/>
    <lineage>
        <taxon>Bacteria</taxon>
        <taxon>Bacillati</taxon>
        <taxon>Bacillota</taxon>
        <taxon>Clostridia</taxon>
        <taxon>Eubacteriales</taxon>
        <taxon>Clostridiaceae</taxon>
        <taxon>Clostridium</taxon>
    </lineage>
</organism>
<dbReference type="Gene3D" id="3.10.450.420">
    <property type="match status" value="1"/>
</dbReference>
<feature type="transmembrane region" description="Helical" evidence="2">
    <location>
        <begin position="9"/>
        <end position="29"/>
    </location>
</feature>
<comment type="caution">
    <text evidence="3">The sequence shown here is derived from an EMBL/GenBank/DDBJ whole genome shotgun (WGS) entry which is preliminary data.</text>
</comment>
<keyword evidence="2" id="KW-0472">Membrane</keyword>
<dbReference type="RefSeq" id="WP_406789778.1">
    <property type="nucleotide sequence ID" value="NZ_JBJIAA010000026.1"/>
</dbReference>
<name>A0ABW8TKK7_9CLOT</name>
<feature type="compositionally biased region" description="Low complexity" evidence="1">
    <location>
        <begin position="55"/>
        <end position="69"/>
    </location>
</feature>
<accession>A0ABW8TKK7</accession>
<keyword evidence="2" id="KW-0812">Transmembrane</keyword>
<evidence type="ECO:0000313" key="4">
    <source>
        <dbReference type="Proteomes" id="UP001623592"/>
    </source>
</evidence>
<dbReference type="InterPro" id="IPR053749">
    <property type="entry name" value="TA_system-associated_sf"/>
</dbReference>
<gene>
    <name evidence="3" type="ORF">ACJDT4_22160</name>
</gene>
<dbReference type="Proteomes" id="UP001623592">
    <property type="component" value="Unassembled WGS sequence"/>
</dbReference>
<evidence type="ECO:0000313" key="3">
    <source>
        <dbReference type="EMBL" id="MFL0253113.1"/>
    </source>
</evidence>
<proteinExistence type="predicted"/>